<dbReference type="Proteomes" id="UP000499080">
    <property type="component" value="Unassembled WGS sequence"/>
</dbReference>
<dbReference type="AlphaFoldDB" id="A0A4Y2V8K2"/>
<protein>
    <submittedName>
        <fullName evidence="2">Uncharacterized protein</fullName>
    </submittedName>
</protein>
<gene>
    <name evidence="2" type="ORF">AVEN_138275_1</name>
    <name evidence="1" type="ORF">AVEN_23003_1</name>
</gene>
<sequence length="95" mass="10748">MPTWRLLSPSPPRCKPLGDCNHSNGCLRVDAVEVGMFWVRMKPFCWRERVRSVGILNEGKPYALCLFGIALVLDAVRISGMGCRMLWNGFYASEI</sequence>
<name>A0A4Y2V8K2_ARAVE</name>
<accession>A0A4Y2V8K2</accession>
<keyword evidence="3" id="KW-1185">Reference proteome</keyword>
<reference evidence="2 3" key="1">
    <citation type="journal article" date="2019" name="Sci. Rep.">
        <title>Orb-weaving spider Araneus ventricosus genome elucidates the spidroin gene catalogue.</title>
        <authorList>
            <person name="Kono N."/>
            <person name="Nakamura H."/>
            <person name="Ohtoshi R."/>
            <person name="Moran D.A.P."/>
            <person name="Shinohara A."/>
            <person name="Yoshida Y."/>
            <person name="Fujiwara M."/>
            <person name="Mori M."/>
            <person name="Tomita M."/>
            <person name="Arakawa K."/>
        </authorList>
    </citation>
    <scope>NUCLEOTIDE SEQUENCE [LARGE SCALE GENOMIC DNA]</scope>
</reference>
<evidence type="ECO:0000313" key="2">
    <source>
        <dbReference type="EMBL" id="GBO20901.1"/>
    </source>
</evidence>
<dbReference type="EMBL" id="BGPR01044177">
    <property type="protein sequence ID" value="GBO20901.1"/>
    <property type="molecule type" value="Genomic_DNA"/>
</dbReference>
<evidence type="ECO:0000313" key="3">
    <source>
        <dbReference type="Proteomes" id="UP000499080"/>
    </source>
</evidence>
<dbReference type="EMBL" id="BGPR01044176">
    <property type="protein sequence ID" value="GBO20896.1"/>
    <property type="molecule type" value="Genomic_DNA"/>
</dbReference>
<evidence type="ECO:0000313" key="1">
    <source>
        <dbReference type="EMBL" id="GBO20896.1"/>
    </source>
</evidence>
<comment type="caution">
    <text evidence="2">The sequence shown here is derived from an EMBL/GenBank/DDBJ whole genome shotgun (WGS) entry which is preliminary data.</text>
</comment>
<proteinExistence type="predicted"/>
<organism evidence="2 3">
    <name type="scientific">Araneus ventricosus</name>
    <name type="common">Orbweaver spider</name>
    <name type="synonym">Epeira ventricosa</name>
    <dbReference type="NCBI Taxonomy" id="182803"/>
    <lineage>
        <taxon>Eukaryota</taxon>
        <taxon>Metazoa</taxon>
        <taxon>Ecdysozoa</taxon>
        <taxon>Arthropoda</taxon>
        <taxon>Chelicerata</taxon>
        <taxon>Arachnida</taxon>
        <taxon>Araneae</taxon>
        <taxon>Araneomorphae</taxon>
        <taxon>Entelegynae</taxon>
        <taxon>Araneoidea</taxon>
        <taxon>Araneidae</taxon>
        <taxon>Araneus</taxon>
    </lineage>
</organism>